<dbReference type="Proteomes" id="UP000747399">
    <property type="component" value="Unassembled WGS sequence"/>
</dbReference>
<feature type="region of interest" description="Disordered" evidence="1">
    <location>
        <begin position="1"/>
        <end position="35"/>
    </location>
</feature>
<keyword evidence="3" id="KW-1185">Reference proteome</keyword>
<organism evidence="2 3">
    <name type="scientific">Volvox africanus</name>
    <dbReference type="NCBI Taxonomy" id="51714"/>
    <lineage>
        <taxon>Eukaryota</taxon>
        <taxon>Viridiplantae</taxon>
        <taxon>Chlorophyta</taxon>
        <taxon>core chlorophytes</taxon>
        <taxon>Chlorophyceae</taxon>
        <taxon>CS clade</taxon>
        <taxon>Chlamydomonadales</taxon>
        <taxon>Volvocaceae</taxon>
        <taxon>Volvox</taxon>
    </lineage>
</organism>
<comment type="caution">
    <text evidence="2">The sequence shown here is derived from an EMBL/GenBank/DDBJ whole genome shotgun (WGS) entry which is preliminary data.</text>
</comment>
<accession>A0A8J4B6D6</accession>
<feature type="compositionally biased region" description="Basic and acidic residues" evidence="1">
    <location>
        <begin position="137"/>
        <end position="149"/>
    </location>
</feature>
<evidence type="ECO:0000256" key="1">
    <source>
        <dbReference type="SAM" id="MobiDB-lite"/>
    </source>
</evidence>
<feature type="region of interest" description="Disordered" evidence="1">
    <location>
        <begin position="127"/>
        <end position="149"/>
    </location>
</feature>
<name>A0A8J4B6D6_9CHLO</name>
<dbReference type="AlphaFoldDB" id="A0A8J4B6D6"/>
<feature type="compositionally biased region" description="Low complexity" evidence="1">
    <location>
        <begin position="12"/>
        <end position="35"/>
    </location>
</feature>
<protein>
    <submittedName>
        <fullName evidence="2">Uncharacterized protein</fullName>
    </submittedName>
</protein>
<dbReference type="EMBL" id="BNCO01000019">
    <property type="protein sequence ID" value="GIL54882.1"/>
    <property type="molecule type" value="Genomic_DNA"/>
</dbReference>
<reference evidence="2" key="1">
    <citation type="journal article" date="2021" name="Proc. Natl. Acad. Sci. U.S.A.">
        <title>Three genomes in the algal genus Volvox reveal the fate of a haploid sex-determining region after a transition to homothallism.</title>
        <authorList>
            <person name="Yamamoto K."/>
            <person name="Hamaji T."/>
            <person name="Kawai-Toyooka H."/>
            <person name="Matsuzaki R."/>
            <person name="Takahashi F."/>
            <person name="Nishimura Y."/>
            <person name="Kawachi M."/>
            <person name="Noguchi H."/>
            <person name="Minakuchi Y."/>
            <person name="Umen J.G."/>
            <person name="Toyoda A."/>
            <person name="Nozaki H."/>
        </authorList>
    </citation>
    <scope>NUCLEOTIDE SEQUENCE</scope>
    <source>
        <strain evidence="2">NIES-3780</strain>
    </source>
</reference>
<gene>
    <name evidence="2" type="ORF">Vafri_10572</name>
</gene>
<evidence type="ECO:0000313" key="3">
    <source>
        <dbReference type="Proteomes" id="UP000747399"/>
    </source>
</evidence>
<sequence>MIAAVPPPAPPAGARGPTAASRSGSNSSTLDELSYRSSSSLSRASTLSYLRFPLRLVAAAVCRGECREVTPGLARHQTKAASCPGPAAYILLLDTEAKWSIQGGLGRRGPSRGRLEARRDSCWGEARNKSGLAGIGGRERGKEGRQGGR</sequence>
<feature type="compositionally biased region" description="Pro residues" evidence="1">
    <location>
        <begin position="1"/>
        <end position="11"/>
    </location>
</feature>
<proteinExistence type="predicted"/>
<evidence type="ECO:0000313" key="2">
    <source>
        <dbReference type="EMBL" id="GIL54882.1"/>
    </source>
</evidence>